<feature type="compositionally biased region" description="Polar residues" evidence="3">
    <location>
        <begin position="664"/>
        <end position="688"/>
    </location>
</feature>
<dbReference type="InterPro" id="IPR050613">
    <property type="entry name" value="Sec_Metabolite_Reg"/>
</dbReference>
<keyword evidence="2" id="KW-0539">Nucleus</keyword>
<feature type="region of interest" description="Disordered" evidence="3">
    <location>
        <begin position="664"/>
        <end position="700"/>
    </location>
</feature>
<dbReference type="PANTHER" id="PTHR31001:SF90">
    <property type="entry name" value="CENTROMERE DNA-BINDING PROTEIN COMPLEX CBF3 SUBUNIT B"/>
    <property type="match status" value="1"/>
</dbReference>
<evidence type="ECO:0000256" key="2">
    <source>
        <dbReference type="ARBA" id="ARBA00023242"/>
    </source>
</evidence>
<feature type="region of interest" description="Disordered" evidence="3">
    <location>
        <begin position="42"/>
        <end position="107"/>
    </location>
</feature>
<protein>
    <recommendedName>
        <fullName evidence="6">Transcription factor domain-containing protein</fullName>
    </recommendedName>
</protein>
<dbReference type="GO" id="GO:0005634">
    <property type="term" value="C:nucleus"/>
    <property type="evidence" value="ECO:0007669"/>
    <property type="project" value="UniProtKB-SubCell"/>
</dbReference>
<name>A0A8H4RCZ9_9HELO</name>
<comment type="subcellular location">
    <subcellularLocation>
        <location evidence="1">Nucleus</location>
    </subcellularLocation>
</comment>
<reference evidence="4 5" key="1">
    <citation type="submission" date="2020-03" db="EMBL/GenBank/DDBJ databases">
        <title>Draft Genome Sequence of Cudoniella acicularis.</title>
        <authorList>
            <person name="Buettner E."/>
            <person name="Kellner H."/>
        </authorList>
    </citation>
    <scope>NUCLEOTIDE SEQUENCE [LARGE SCALE GENOMIC DNA]</scope>
    <source>
        <strain evidence="4 5">DSM 108380</strain>
    </source>
</reference>
<evidence type="ECO:0000313" key="4">
    <source>
        <dbReference type="EMBL" id="KAF4626316.1"/>
    </source>
</evidence>
<dbReference type="PANTHER" id="PTHR31001">
    <property type="entry name" value="UNCHARACTERIZED TRANSCRIPTIONAL REGULATORY PROTEIN"/>
    <property type="match status" value="1"/>
</dbReference>
<accession>A0A8H4RCZ9</accession>
<evidence type="ECO:0000256" key="1">
    <source>
        <dbReference type="ARBA" id="ARBA00004123"/>
    </source>
</evidence>
<dbReference type="OrthoDB" id="410267at2759"/>
<proteinExistence type="predicted"/>
<sequence>MGKSGELSLNEKILSLVITLSDRVKHLETKLDDFQNLQPRTRKRPALDEHESFHPITSLDLSSRRPSKQQRIAHPDIAGGPSNTRDDGPRAECDPNSNTQQGPDSEAEDAATVLEFLAWGRLKDSSLTSGLRDPPNTQESALYLDKDIVQTTQTWGLSPGSVSAVQIFTEPMQISQIQDILPSKEQAILLFEYHAEWLLFMHCSFHEQTLRQDILNFYQNDNGILPTSSSSLQWAALLFSVMCGSITCAKPAQIREWGFLDENQIQLSKQWYQASVDCLNAARYQQNHCLFGVQTITSSTICAHLLGFSNSQSVMLASAIRIAQSLGLHRLPRPNQLPFQEGDLSPVEFIQREIGRRVWQQLTTQDWFSVPFSETYCVNPLHFTTNPPIHFNEDTMQNLPLFVPSIVSYGNFLFHIAALMPALLDQSSKAQRIEAKYDETVVDASWPRWVVLARRCLTVTSAHKIIMIHRRFLGMSFHDERYSFTRRTCLAAAKTIINEVKQDLPDESPILWTMQAFSVAAAIILSLDNFNSRQSAREHAEHRQLVSDTISVLSGSVIISSIASRGTRLLAELLEEEQKHTQGAGPSHNLRASVNHRSRTQTVHQKANGKSLNVSEFVRKFCQSDQPLPGNSPIATSHMPLWLQQDSSFYSYSDGRGQTDNGMMATSTSKNPTHSRFNLRTAHDTTNSSHRRDENSLDPFTQNISDSFDIRSMNWFDDLLGLAPSNSI</sequence>
<evidence type="ECO:0000313" key="5">
    <source>
        <dbReference type="Proteomes" id="UP000566819"/>
    </source>
</evidence>
<evidence type="ECO:0000256" key="3">
    <source>
        <dbReference type="SAM" id="MobiDB-lite"/>
    </source>
</evidence>
<evidence type="ECO:0008006" key="6">
    <source>
        <dbReference type="Google" id="ProtNLM"/>
    </source>
</evidence>
<dbReference type="AlphaFoldDB" id="A0A8H4RCZ9"/>
<gene>
    <name evidence="4" type="ORF">G7Y89_g11846</name>
</gene>
<dbReference type="CDD" id="cd12148">
    <property type="entry name" value="fungal_TF_MHR"/>
    <property type="match status" value="1"/>
</dbReference>
<comment type="caution">
    <text evidence="4">The sequence shown here is derived from an EMBL/GenBank/DDBJ whole genome shotgun (WGS) entry which is preliminary data.</text>
</comment>
<dbReference type="EMBL" id="JAAMPI010001177">
    <property type="protein sequence ID" value="KAF4626316.1"/>
    <property type="molecule type" value="Genomic_DNA"/>
</dbReference>
<keyword evidence="5" id="KW-1185">Reference proteome</keyword>
<organism evidence="4 5">
    <name type="scientific">Cudoniella acicularis</name>
    <dbReference type="NCBI Taxonomy" id="354080"/>
    <lineage>
        <taxon>Eukaryota</taxon>
        <taxon>Fungi</taxon>
        <taxon>Dikarya</taxon>
        <taxon>Ascomycota</taxon>
        <taxon>Pezizomycotina</taxon>
        <taxon>Leotiomycetes</taxon>
        <taxon>Helotiales</taxon>
        <taxon>Tricladiaceae</taxon>
        <taxon>Cudoniella</taxon>
    </lineage>
</organism>
<feature type="compositionally biased region" description="Basic and acidic residues" evidence="3">
    <location>
        <begin position="84"/>
        <end position="93"/>
    </location>
</feature>
<dbReference type="Proteomes" id="UP000566819">
    <property type="component" value="Unassembled WGS sequence"/>
</dbReference>